<gene>
    <name evidence="4" type="ORF">M408DRAFT_19515</name>
</gene>
<evidence type="ECO:0000259" key="3">
    <source>
        <dbReference type="PROSITE" id="PS51164"/>
    </source>
</evidence>
<feature type="chain" id="PRO_5002172751" evidence="2">
    <location>
        <begin position="19"/>
        <end position="99"/>
    </location>
</feature>
<evidence type="ECO:0000256" key="2">
    <source>
        <dbReference type="SAM" id="SignalP"/>
    </source>
</evidence>
<proteinExistence type="predicted"/>
<accession>A0A0C3BM86</accession>
<feature type="domain" description="CBM1" evidence="3">
    <location>
        <begin position="19"/>
        <end position="55"/>
    </location>
</feature>
<dbReference type="Pfam" id="PF00734">
    <property type="entry name" value="CBM_1"/>
    <property type="match status" value="1"/>
</dbReference>
<dbReference type="PROSITE" id="PS00562">
    <property type="entry name" value="CBM1_1"/>
    <property type="match status" value="1"/>
</dbReference>
<dbReference type="InterPro" id="IPR035971">
    <property type="entry name" value="CBD_sf"/>
</dbReference>
<dbReference type="SMART" id="SM00236">
    <property type="entry name" value="fCBD"/>
    <property type="match status" value="1"/>
</dbReference>
<dbReference type="EMBL" id="KN824278">
    <property type="protein sequence ID" value="KIM33174.1"/>
    <property type="molecule type" value="Genomic_DNA"/>
</dbReference>
<dbReference type="HOGENOM" id="CLU_2321805_0_0_1"/>
<dbReference type="GO" id="GO:0005576">
    <property type="term" value="C:extracellular region"/>
    <property type="evidence" value="ECO:0007669"/>
    <property type="project" value="InterPro"/>
</dbReference>
<dbReference type="PROSITE" id="PS51257">
    <property type="entry name" value="PROKAR_LIPOPROTEIN"/>
    <property type="match status" value="1"/>
</dbReference>
<keyword evidence="5" id="KW-1185">Reference proteome</keyword>
<sequence>MAFHRLAFLAALLYGAYACDVQQWAQCGGLQYTGDTQCAPGLVCHQWNPYYYQCIPSTDASTTVKSTTTTTTSVRITKTTTETTIWDTVPATMISTMYV</sequence>
<dbReference type="OrthoDB" id="2119228at2759"/>
<dbReference type="GO" id="GO:0030248">
    <property type="term" value="F:cellulose binding"/>
    <property type="evidence" value="ECO:0007669"/>
    <property type="project" value="InterPro"/>
</dbReference>
<dbReference type="InterPro" id="IPR000254">
    <property type="entry name" value="CBD"/>
</dbReference>
<protein>
    <submittedName>
        <fullName evidence="4">Carbohydrate-binding module family 1 protein</fullName>
    </submittedName>
</protein>
<dbReference type="GO" id="GO:0005975">
    <property type="term" value="P:carbohydrate metabolic process"/>
    <property type="evidence" value="ECO:0007669"/>
    <property type="project" value="InterPro"/>
</dbReference>
<keyword evidence="1 2" id="KW-0732">Signal</keyword>
<evidence type="ECO:0000313" key="5">
    <source>
        <dbReference type="Proteomes" id="UP000054097"/>
    </source>
</evidence>
<dbReference type="Proteomes" id="UP000054097">
    <property type="component" value="Unassembled WGS sequence"/>
</dbReference>
<evidence type="ECO:0000313" key="4">
    <source>
        <dbReference type="EMBL" id="KIM33174.1"/>
    </source>
</evidence>
<organism evidence="4 5">
    <name type="scientific">Serendipita vermifera MAFF 305830</name>
    <dbReference type="NCBI Taxonomy" id="933852"/>
    <lineage>
        <taxon>Eukaryota</taxon>
        <taxon>Fungi</taxon>
        <taxon>Dikarya</taxon>
        <taxon>Basidiomycota</taxon>
        <taxon>Agaricomycotina</taxon>
        <taxon>Agaricomycetes</taxon>
        <taxon>Sebacinales</taxon>
        <taxon>Serendipitaceae</taxon>
        <taxon>Serendipita</taxon>
    </lineage>
</organism>
<name>A0A0C3BM86_SERVB</name>
<feature type="signal peptide" evidence="2">
    <location>
        <begin position="1"/>
        <end position="18"/>
    </location>
</feature>
<reference evidence="5" key="2">
    <citation type="submission" date="2015-01" db="EMBL/GenBank/DDBJ databases">
        <title>Evolutionary Origins and Diversification of the Mycorrhizal Mutualists.</title>
        <authorList>
            <consortium name="DOE Joint Genome Institute"/>
            <consortium name="Mycorrhizal Genomics Consortium"/>
            <person name="Kohler A."/>
            <person name="Kuo A."/>
            <person name="Nagy L.G."/>
            <person name="Floudas D."/>
            <person name="Copeland A."/>
            <person name="Barry K.W."/>
            <person name="Cichocki N."/>
            <person name="Veneault-Fourrey C."/>
            <person name="LaButti K."/>
            <person name="Lindquist E.A."/>
            <person name="Lipzen A."/>
            <person name="Lundell T."/>
            <person name="Morin E."/>
            <person name="Murat C."/>
            <person name="Riley R."/>
            <person name="Ohm R."/>
            <person name="Sun H."/>
            <person name="Tunlid A."/>
            <person name="Henrissat B."/>
            <person name="Grigoriev I.V."/>
            <person name="Hibbett D.S."/>
            <person name="Martin F."/>
        </authorList>
    </citation>
    <scope>NUCLEOTIDE SEQUENCE [LARGE SCALE GENOMIC DNA]</scope>
    <source>
        <strain evidence="5">MAFF 305830</strain>
    </source>
</reference>
<reference evidence="4 5" key="1">
    <citation type="submission" date="2014-04" db="EMBL/GenBank/DDBJ databases">
        <authorList>
            <consortium name="DOE Joint Genome Institute"/>
            <person name="Kuo A."/>
            <person name="Zuccaro A."/>
            <person name="Kohler A."/>
            <person name="Nagy L.G."/>
            <person name="Floudas D."/>
            <person name="Copeland A."/>
            <person name="Barry K.W."/>
            <person name="Cichocki N."/>
            <person name="Veneault-Fourrey C."/>
            <person name="LaButti K."/>
            <person name="Lindquist E.A."/>
            <person name="Lipzen A."/>
            <person name="Lundell T."/>
            <person name="Morin E."/>
            <person name="Murat C."/>
            <person name="Sun H."/>
            <person name="Tunlid A."/>
            <person name="Henrissat B."/>
            <person name="Grigoriev I.V."/>
            <person name="Hibbett D.S."/>
            <person name="Martin F."/>
            <person name="Nordberg H.P."/>
            <person name="Cantor M.N."/>
            <person name="Hua S.X."/>
        </authorList>
    </citation>
    <scope>NUCLEOTIDE SEQUENCE [LARGE SCALE GENOMIC DNA]</scope>
    <source>
        <strain evidence="4 5">MAFF 305830</strain>
    </source>
</reference>
<dbReference type="AlphaFoldDB" id="A0A0C3BM86"/>
<evidence type="ECO:0000256" key="1">
    <source>
        <dbReference type="ARBA" id="ARBA00022729"/>
    </source>
</evidence>
<dbReference type="SUPFAM" id="SSF57180">
    <property type="entry name" value="Cellulose-binding domain"/>
    <property type="match status" value="1"/>
</dbReference>
<dbReference type="PROSITE" id="PS51164">
    <property type="entry name" value="CBM1_2"/>
    <property type="match status" value="1"/>
</dbReference>